<feature type="transmembrane region" description="Helical" evidence="9">
    <location>
        <begin position="517"/>
        <end position="539"/>
    </location>
</feature>
<feature type="domain" description="G-protein coupled receptors family 1 profile" evidence="10">
    <location>
        <begin position="1290"/>
        <end position="1528"/>
    </location>
</feature>
<feature type="transmembrane region" description="Helical" evidence="9">
    <location>
        <begin position="175"/>
        <end position="199"/>
    </location>
</feature>
<protein>
    <submittedName>
        <fullName evidence="11">Histamine H2 receptor</fullName>
    </submittedName>
</protein>
<feature type="transmembrane region" description="Helical" evidence="9">
    <location>
        <begin position="957"/>
        <end position="981"/>
    </location>
</feature>
<evidence type="ECO:0000256" key="6">
    <source>
        <dbReference type="ARBA" id="ARBA00023136"/>
    </source>
</evidence>
<dbReference type="PANTHER" id="PTHR24249">
    <property type="entry name" value="HISTAMINE RECEPTOR-RELATED G-PROTEIN COUPLED RECEPTOR"/>
    <property type="match status" value="1"/>
</dbReference>
<evidence type="ECO:0000256" key="7">
    <source>
        <dbReference type="ARBA" id="ARBA00023170"/>
    </source>
</evidence>
<dbReference type="SUPFAM" id="SSF81321">
    <property type="entry name" value="Family A G protein-coupled receptor-like"/>
    <property type="match status" value="6"/>
</dbReference>
<feature type="transmembrane region" description="Helical" evidence="9">
    <location>
        <begin position="1507"/>
        <end position="1530"/>
    </location>
</feature>
<feature type="transmembrane region" description="Helical" evidence="9">
    <location>
        <begin position="114"/>
        <end position="131"/>
    </location>
</feature>
<keyword evidence="6 9" id="KW-0472">Membrane</keyword>
<feature type="transmembrane region" description="Helical" evidence="9">
    <location>
        <begin position="1476"/>
        <end position="1495"/>
    </location>
</feature>
<evidence type="ECO:0000256" key="9">
    <source>
        <dbReference type="SAM" id="Phobius"/>
    </source>
</evidence>
<dbReference type="PROSITE" id="PS50262">
    <property type="entry name" value="G_PROTEIN_RECEP_F1_2"/>
    <property type="match status" value="5"/>
</dbReference>
<feature type="transmembrane region" description="Helical" evidence="9">
    <location>
        <begin position="1417"/>
        <end position="1441"/>
    </location>
</feature>
<feature type="transmembrane region" description="Helical" evidence="9">
    <location>
        <begin position="392"/>
        <end position="414"/>
    </location>
</feature>
<proteinExistence type="predicted"/>
<dbReference type="EMBL" id="JARQWQ010000020">
    <property type="protein sequence ID" value="KAK2565262.1"/>
    <property type="molecule type" value="Genomic_DNA"/>
</dbReference>
<dbReference type="GO" id="GO:0004930">
    <property type="term" value="F:G protein-coupled receptor activity"/>
    <property type="evidence" value="ECO:0007669"/>
    <property type="project" value="UniProtKB-KW"/>
</dbReference>
<evidence type="ECO:0000259" key="10">
    <source>
        <dbReference type="PROSITE" id="PS50262"/>
    </source>
</evidence>
<evidence type="ECO:0000256" key="3">
    <source>
        <dbReference type="ARBA" id="ARBA00022692"/>
    </source>
</evidence>
<feature type="domain" description="G-protein coupled receptors family 1 profile" evidence="10">
    <location>
        <begin position="773"/>
        <end position="1032"/>
    </location>
</feature>
<feature type="transmembrane region" description="Helical" evidence="9">
    <location>
        <begin position="793"/>
        <end position="814"/>
    </location>
</feature>
<keyword evidence="7 11" id="KW-0675">Receptor</keyword>
<evidence type="ECO:0000313" key="12">
    <source>
        <dbReference type="Proteomes" id="UP001249851"/>
    </source>
</evidence>
<keyword evidence="2" id="KW-1003">Cell membrane</keyword>
<dbReference type="CDD" id="cd00637">
    <property type="entry name" value="7tm_classA_rhodopsin-like"/>
    <property type="match status" value="6"/>
</dbReference>
<dbReference type="InterPro" id="IPR000276">
    <property type="entry name" value="GPCR_Rhodpsn"/>
</dbReference>
<feature type="transmembrane region" description="Helical" evidence="9">
    <location>
        <begin position="1393"/>
        <end position="1411"/>
    </location>
</feature>
<keyword evidence="8" id="KW-0807">Transducer</keyword>
<feature type="transmembrane region" description="Helical" evidence="9">
    <location>
        <begin position="1251"/>
        <end position="1274"/>
    </location>
</feature>
<gene>
    <name evidence="11" type="ORF">P5673_011215</name>
</gene>
<feature type="domain" description="G-protein coupled receptors family 1 profile" evidence="10">
    <location>
        <begin position="48"/>
        <end position="286"/>
    </location>
</feature>
<feature type="transmembrane region" description="Helical" evidence="9">
    <location>
        <begin position="1017"/>
        <end position="1042"/>
    </location>
</feature>
<feature type="transmembrane region" description="Helical" evidence="9">
    <location>
        <begin position="152"/>
        <end position="169"/>
    </location>
</feature>
<feature type="transmembrane region" description="Helical" evidence="9">
    <location>
        <begin position="31"/>
        <end position="56"/>
    </location>
</feature>
<evidence type="ECO:0000256" key="2">
    <source>
        <dbReference type="ARBA" id="ARBA00022475"/>
    </source>
</evidence>
<comment type="subcellular location">
    <subcellularLocation>
        <location evidence="1">Cell membrane</location>
        <topology evidence="1">Multi-pass membrane protein</topology>
    </subcellularLocation>
</comment>
<feature type="transmembrane region" description="Helical" evidence="9">
    <location>
        <begin position="314"/>
        <end position="339"/>
    </location>
</feature>
<feature type="domain" description="G-protein coupled receptors family 1 profile" evidence="10">
    <location>
        <begin position="331"/>
        <end position="569"/>
    </location>
</feature>
<dbReference type="Pfam" id="PF00001">
    <property type="entry name" value="7tm_1"/>
    <property type="match status" value="8"/>
</dbReference>
<feature type="transmembrane region" description="Helical" evidence="9">
    <location>
        <begin position="1054"/>
        <end position="1075"/>
    </location>
</feature>
<reference evidence="11" key="2">
    <citation type="journal article" date="2023" name="Science">
        <title>Genomic signatures of disease resistance in endangered staghorn corals.</title>
        <authorList>
            <person name="Vollmer S.V."/>
            <person name="Selwyn J.D."/>
            <person name="Despard B.A."/>
            <person name="Roesel C.L."/>
        </authorList>
    </citation>
    <scope>NUCLEOTIDE SEQUENCE</scope>
    <source>
        <strain evidence="11">K2</strain>
    </source>
</reference>
<reference evidence="11" key="1">
    <citation type="journal article" date="2023" name="G3 (Bethesda)">
        <title>Whole genome assembly and annotation of the endangered Caribbean coral Acropora cervicornis.</title>
        <authorList>
            <person name="Selwyn J.D."/>
            <person name="Vollmer S.V."/>
        </authorList>
    </citation>
    <scope>NUCLEOTIDE SEQUENCE</scope>
    <source>
        <strain evidence="11">K2</strain>
    </source>
</reference>
<feature type="transmembrane region" description="Helical" evidence="9">
    <location>
        <begin position="1137"/>
        <end position="1155"/>
    </location>
</feature>
<accession>A0AAD9V8W7</accession>
<organism evidence="11 12">
    <name type="scientific">Acropora cervicornis</name>
    <name type="common">Staghorn coral</name>
    <dbReference type="NCBI Taxonomy" id="6130"/>
    <lineage>
        <taxon>Eukaryota</taxon>
        <taxon>Metazoa</taxon>
        <taxon>Cnidaria</taxon>
        <taxon>Anthozoa</taxon>
        <taxon>Hexacorallia</taxon>
        <taxon>Scleractinia</taxon>
        <taxon>Astrocoeniina</taxon>
        <taxon>Acroporidae</taxon>
        <taxon>Acropora</taxon>
    </lineage>
</organism>
<dbReference type="PANTHER" id="PTHR24249:SF421">
    <property type="entry name" value="G-PROTEIN COUPLED RECEPTORS FAMILY 1 PROFILE DOMAIN-CONTAINING PROTEIN"/>
    <property type="match status" value="1"/>
</dbReference>
<keyword evidence="5" id="KW-0297">G-protein coupled receptor</keyword>
<feature type="transmembrane region" description="Helical" evidence="9">
    <location>
        <begin position="834"/>
        <end position="856"/>
    </location>
</feature>
<feature type="transmembrane region" description="Helical" evidence="9">
    <location>
        <begin position="1095"/>
        <end position="1117"/>
    </location>
</feature>
<dbReference type="PRINTS" id="PR00237">
    <property type="entry name" value="GPCRRHODOPSN"/>
</dbReference>
<dbReference type="SMART" id="SM01381">
    <property type="entry name" value="7TM_GPCR_Srsx"/>
    <property type="match status" value="1"/>
</dbReference>
<feature type="transmembrane region" description="Helical" evidence="9">
    <location>
        <begin position="435"/>
        <end position="452"/>
    </location>
</feature>
<feature type="transmembrane region" description="Helical" evidence="9">
    <location>
        <begin position="68"/>
        <end position="94"/>
    </location>
</feature>
<dbReference type="Gene3D" id="1.10.1220.70">
    <property type="match status" value="1"/>
</dbReference>
<name>A0AAD9V8W7_ACRCE</name>
<feature type="transmembrane region" description="Helical" evidence="9">
    <location>
        <begin position="1220"/>
        <end position="1245"/>
    </location>
</feature>
<feature type="transmembrane region" description="Helical" evidence="9">
    <location>
        <begin position="1310"/>
        <end position="1331"/>
    </location>
</feature>
<evidence type="ECO:0000256" key="4">
    <source>
        <dbReference type="ARBA" id="ARBA00022989"/>
    </source>
</evidence>
<dbReference type="Proteomes" id="UP001249851">
    <property type="component" value="Unassembled WGS sequence"/>
</dbReference>
<feature type="transmembrane region" description="Helical" evidence="9">
    <location>
        <begin position="677"/>
        <end position="698"/>
    </location>
</feature>
<evidence type="ECO:0000256" key="1">
    <source>
        <dbReference type="ARBA" id="ARBA00004651"/>
    </source>
</evidence>
<feature type="transmembrane region" description="Helical" evidence="9">
    <location>
        <begin position="458"/>
        <end position="482"/>
    </location>
</feature>
<feature type="transmembrane region" description="Helical" evidence="9">
    <location>
        <begin position="900"/>
        <end position="924"/>
    </location>
</feature>
<dbReference type="InterPro" id="IPR050569">
    <property type="entry name" value="TAAR"/>
</dbReference>
<keyword evidence="3 9" id="KW-0812">Transmembrane</keyword>
<feature type="transmembrane region" description="Helical" evidence="9">
    <location>
        <begin position="877"/>
        <end position="894"/>
    </location>
</feature>
<dbReference type="Gene3D" id="1.20.1070.10">
    <property type="entry name" value="Rhodopsin 7-helix transmembrane proteins"/>
    <property type="match status" value="7"/>
</dbReference>
<evidence type="ECO:0000313" key="11">
    <source>
        <dbReference type="EMBL" id="KAK2565262.1"/>
    </source>
</evidence>
<feature type="transmembrane region" description="Helical" evidence="9">
    <location>
        <begin position="566"/>
        <end position="592"/>
    </location>
</feature>
<evidence type="ECO:0000256" key="5">
    <source>
        <dbReference type="ARBA" id="ARBA00023040"/>
    </source>
</evidence>
<sequence>MENISSEIDLNLSRNASDEGFQLHLTETVVLIIQIIITTTTCPFTILLNILVILAVKKTQQLQSKPNIMLACLAATDAFIGLTAQSSYILLATFQVSGMNSLAQAIRFHWHDRAILAGVTNSLLHLMLVTFERLVAIKFTIHYPFLITEKNIKVSVAIFWIIAFCSWPLRYITPYVAALTVGPLVPSCMIFIAISYVILYRETLRHKERIKSEQVAHQEVETILKENKALKTTVYVVGSLVLCFIPSLLLFVSLAIKSPSLVTSVYFVSFGRVVTMLNSLLNPLIYFWRDKEIRKIVNASDEALQLQLTERVVLIIQIIITTTACPFTILLNILVILAVKKTPRLQSKANILLACLAATDAFIGLTAQPSSILVELFRLIDMKSLALIIRDYIHSGALLAGIANSLLHLMLVTFERLVAIKFTTHHPFLMTEKNIKVSVAIFWIIALCIWALRCTTPYAIEFTVGPLVPSCIIFITISYVILYRETLRHRKRIKTEQIAQKEMENFLKENKAFKTTVYVIGSLVICFIPPSILLLSIVVESLSLKSSVYFSSFCQKTPQLQSKANILLACLAATDAFIGLAAQSSYILSATFQVSGLKILAQAIRFHWHDRAILAGVTNSLLHLMLVTFERLVAIKFTIHYPFLITEKNIKVSIAIFWVTAFCTWHQKYITRTPYLAALAVSPLVPCCMIFIAIFYAVNSPSLVSSVYFVSLGRVLTMLNSLLNPLIYFWRDKEIRKIVNASDEALHLHLTELVALVIQMIITTTACPFTILLNILVILAVKKTPRLQSKANILLACLAATDAFIGLTAQPSSILVELFRLIDMKSLALIIRDYIHSGALLAGIANSLLHLMLVTFERLVAIKFTTHHPFLMTEKNIKVSVAIFWIIALCIWALRCAAPFAMVFTVGPLVPSCIIFITISYVILYRETLRHRKRIKTEQIAQQEVEMFLKENKALKTTVYVVGSLVLCFIPSSIVFLSYVVEGLSLKNSVYFINLNQFSRNASDEGSQLHLTEQVVLIIQIIITTTACPLTVLLNILVILAVKKTPRLQSKANILLACLATTDAFIGLTAQPSSILVELYRVINVKSLVIKILELFHGGALLAGITNSLLHLMLVTFERLVAIKFSIHYPFLITEKYIKVSVATFWIIALCTWALRYIIPYVVLFTVGSLVAICIIFIAISYVILYRETLRHRKRIKTEQIVQQEVETFLKENKALKTTVYVVGSLLLCFTLSLIFLLSVILKGLSLEDSVYFVSFCRVLIMLDSLLNPLIYFWRDKEMRKIVLSIYHLLNILVILTVKKTPHLQSKANILLACLAATDAFIGVTAQPSSILVELFRLIDMKSLAVRIQQYFHSGALLAGITNSLLHLMLVTFERLVAIKFTNRYPFLITEKYIKVSVTIFWIIALCTWALRYTAPFVAALTVGPLVPSCVTFIVISYLILYRETLRHKKRIKTEQIPQQEVENFLKENKALKTTVYVVGSLVLCFIPSSSLLLSVGVERLSLEHSIYFVSFCRVIIMLNSLLNPLIYFWRDKEMRRLVLPFFSRFIRVNPSN</sequence>
<feature type="transmembrane region" description="Helical" evidence="9">
    <location>
        <begin position="351"/>
        <end position="372"/>
    </location>
</feature>
<comment type="caution">
    <text evidence="11">The sequence shown here is derived from an EMBL/GenBank/DDBJ whole genome shotgun (WGS) entry which is preliminary data.</text>
</comment>
<feature type="domain" description="G-protein coupled receptors family 1 profile" evidence="10">
    <location>
        <begin position="1034"/>
        <end position="1272"/>
    </location>
</feature>
<feature type="transmembrane region" description="Helical" evidence="9">
    <location>
        <begin position="1351"/>
        <end position="1373"/>
    </location>
</feature>
<evidence type="ECO:0000256" key="8">
    <source>
        <dbReference type="ARBA" id="ARBA00023224"/>
    </source>
</evidence>
<keyword evidence="12" id="KW-1185">Reference proteome</keyword>
<feature type="transmembrane region" description="Helical" evidence="9">
    <location>
        <begin position="234"/>
        <end position="256"/>
    </location>
</feature>
<feature type="transmembrane region" description="Helical" evidence="9">
    <location>
        <begin position="753"/>
        <end position="781"/>
    </location>
</feature>
<dbReference type="GO" id="GO:0005886">
    <property type="term" value="C:plasma membrane"/>
    <property type="evidence" value="ECO:0007669"/>
    <property type="project" value="UniProtKB-SubCell"/>
</dbReference>
<keyword evidence="4 9" id="KW-1133">Transmembrane helix</keyword>
<feature type="transmembrane region" description="Helical" evidence="9">
    <location>
        <begin position="1161"/>
        <end position="1185"/>
    </location>
</feature>
<dbReference type="InterPro" id="IPR017452">
    <property type="entry name" value="GPCR_Rhodpsn_7TM"/>
</dbReference>